<evidence type="ECO:0000256" key="3">
    <source>
        <dbReference type="SAM" id="SignalP"/>
    </source>
</evidence>
<keyword evidence="3" id="KW-0732">Signal</keyword>
<reference evidence="4" key="1">
    <citation type="submission" date="2022-11" db="EMBL/GenBank/DDBJ databases">
        <title>Robbsia betulipollinis sp. nov., isolated from pollen of birch (Betula pendula).</title>
        <authorList>
            <person name="Shi H."/>
            <person name="Ambika Manirajan B."/>
            <person name="Ratering S."/>
            <person name="Geissler-Plaum R."/>
            <person name="Schnell S."/>
        </authorList>
    </citation>
    <scope>NUCLEOTIDE SEQUENCE</scope>
    <source>
        <strain evidence="4">Bb-Pol-6</strain>
    </source>
</reference>
<dbReference type="EMBL" id="JAPMXC010000011">
    <property type="protein sequence ID" value="MCY0389656.1"/>
    <property type="molecule type" value="Genomic_DNA"/>
</dbReference>
<protein>
    <recommendedName>
        <fullName evidence="6">Glycine zipper 2TM domain protein</fullName>
    </recommendedName>
</protein>
<keyword evidence="2" id="KW-0472">Membrane</keyword>
<organism evidence="4 5">
    <name type="scientific">Robbsia betulipollinis</name>
    <dbReference type="NCBI Taxonomy" id="2981849"/>
    <lineage>
        <taxon>Bacteria</taxon>
        <taxon>Pseudomonadati</taxon>
        <taxon>Pseudomonadota</taxon>
        <taxon>Betaproteobacteria</taxon>
        <taxon>Burkholderiales</taxon>
        <taxon>Burkholderiaceae</taxon>
        <taxon>Robbsia</taxon>
    </lineage>
</organism>
<dbReference type="Proteomes" id="UP001082899">
    <property type="component" value="Unassembled WGS sequence"/>
</dbReference>
<evidence type="ECO:0000313" key="4">
    <source>
        <dbReference type="EMBL" id="MCY0389656.1"/>
    </source>
</evidence>
<keyword evidence="5" id="KW-1185">Reference proteome</keyword>
<evidence type="ECO:0000313" key="5">
    <source>
        <dbReference type="Proteomes" id="UP001082899"/>
    </source>
</evidence>
<feature type="transmembrane region" description="Helical" evidence="2">
    <location>
        <begin position="38"/>
        <end position="58"/>
    </location>
</feature>
<comment type="caution">
    <text evidence="4">The sequence shown here is derived from an EMBL/GenBank/DDBJ whole genome shotgun (WGS) entry which is preliminary data.</text>
</comment>
<dbReference type="RefSeq" id="WP_267849585.1">
    <property type="nucleotide sequence ID" value="NZ_JAPMXC010000011.1"/>
</dbReference>
<accession>A0ABT3ZSX2</accession>
<keyword evidence="2" id="KW-1133">Transmembrane helix</keyword>
<evidence type="ECO:0000256" key="2">
    <source>
        <dbReference type="SAM" id="Phobius"/>
    </source>
</evidence>
<gene>
    <name evidence="4" type="ORF">OVY01_21140</name>
</gene>
<feature type="signal peptide" evidence="3">
    <location>
        <begin position="1"/>
        <end position="22"/>
    </location>
</feature>
<evidence type="ECO:0000256" key="1">
    <source>
        <dbReference type="SAM" id="MobiDB-lite"/>
    </source>
</evidence>
<keyword evidence="2" id="KW-0812">Transmembrane</keyword>
<evidence type="ECO:0008006" key="6">
    <source>
        <dbReference type="Google" id="ProtNLM"/>
    </source>
</evidence>
<name>A0ABT3ZSX2_9BURK</name>
<sequence>MKRFAAAGLFSIAAIFAANAQAAGCMSGAAVGGVGGHFAGHHALLGAAGGCAIGHHMAKKRQRQAAANAQRPAPAPGQ</sequence>
<feature type="chain" id="PRO_5045171092" description="Glycine zipper 2TM domain protein" evidence="3">
    <location>
        <begin position="23"/>
        <end position="78"/>
    </location>
</feature>
<feature type="region of interest" description="Disordered" evidence="1">
    <location>
        <begin position="59"/>
        <end position="78"/>
    </location>
</feature>
<proteinExistence type="predicted"/>